<evidence type="ECO:0000313" key="8">
    <source>
        <dbReference type="EMBL" id="ABQ27749.1"/>
    </source>
</evidence>
<dbReference type="KEGG" id="gur:Gura_3595"/>
<feature type="transmembrane region" description="Helical" evidence="6">
    <location>
        <begin position="282"/>
        <end position="302"/>
    </location>
</feature>
<feature type="transmembrane region" description="Helical" evidence="6">
    <location>
        <begin position="376"/>
        <end position="397"/>
    </location>
</feature>
<dbReference type="Proteomes" id="UP000006695">
    <property type="component" value="Chromosome"/>
</dbReference>
<dbReference type="EMBL" id="CP000698">
    <property type="protein sequence ID" value="ABQ27749.1"/>
    <property type="molecule type" value="Genomic_DNA"/>
</dbReference>
<dbReference type="Pfam" id="PF03176">
    <property type="entry name" value="MMPL"/>
    <property type="match status" value="2"/>
</dbReference>
<feature type="transmembrane region" description="Helical" evidence="6">
    <location>
        <begin position="335"/>
        <end position="356"/>
    </location>
</feature>
<feature type="domain" description="SSD" evidence="7">
    <location>
        <begin position="327"/>
        <end position="434"/>
    </location>
</feature>
<keyword evidence="2" id="KW-1003">Cell membrane</keyword>
<feature type="transmembrane region" description="Helical" evidence="6">
    <location>
        <begin position="817"/>
        <end position="839"/>
    </location>
</feature>
<dbReference type="PANTHER" id="PTHR33406">
    <property type="entry name" value="MEMBRANE PROTEIN MJ1562-RELATED"/>
    <property type="match status" value="1"/>
</dbReference>
<evidence type="ECO:0000256" key="4">
    <source>
        <dbReference type="ARBA" id="ARBA00022989"/>
    </source>
</evidence>
<evidence type="ECO:0000256" key="5">
    <source>
        <dbReference type="ARBA" id="ARBA00023136"/>
    </source>
</evidence>
<evidence type="ECO:0000256" key="3">
    <source>
        <dbReference type="ARBA" id="ARBA00022692"/>
    </source>
</evidence>
<organism evidence="8 9">
    <name type="scientific">Geotalea uraniireducens (strain Rf4)</name>
    <name type="common">Geobacter uraniireducens</name>
    <dbReference type="NCBI Taxonomy" id="351605"/>
    <lineage>
        <taxon>Bacteria</taxon>
        <taxon>Pseudomonadati</taxon>
        <taxon>Thermodesulfobacteriota</taxon>
        <taxon>Desulfuromonadia</taxon>
        <taxon>Geobacterales</taxon>
        <taxon>Geobacteraceae</taxon>
        <taxon>Geotalea</taxon>
    </lineage>
</organism>
<feature type="transmembrane region" description="Helical" evidence="6">
    <location>
        <begin position="35"/>
        <end position="55"/>
    </location>
</feature>
<gene>
    <name evidence="8" type="ordered locus">Gura_3595</name>
</gene>
<reference evidence="8 9" key="1">
    <citation type="submission" date="2007-05" db="EMBL/GenBank/DDBJ databases">
        <title>Complete sequence of Geobacter uraniireducens Rf4.</title>
        <authorList>
            <consortium name="US DOE Joint Genome Institute"/>
            <person name="Copeland A."/>
            <person name="Lucas S."/>
            <person name="Lapidus A."/>
            <person name="Barry K."/>
            <person name="Detter J.C."/>
            <person name="Glavina del Rio T."/>
            <person name="Hammon N."/>
            <person name="Israni S."/>
            <person name="Dalin E."/>
            <person name="Tice H."/>
            <person name="Pitluck S."/>
            <person name="Chertkov O."/>
            <person name="Brettin T."/>
            <person name="Bruce D."/>
            <person name="Han C."/>
            <person name="Schmutz J."/>
            <person name="Larimer F."/>
            <person name="Land M."/>
            <person name="Hauser L."/>
            <person name="Kyrpides N."/>
            <person name="Mikhailova N."/>
            <person name="Shelobolina E."/>
            <person name="Aklujkar M."/>
            <person name="Lovley D."/>
            <person name="Richardson P."/>
        </authorList>
    </citation>
    <scope>NUCLEOTIDE SEQUENCE [LARGE SCALE GENOMIC DNA]</scope>
    <source>
        <strain evidence="8 9">Rf4</strain>
    </source>
</reference>
<dbReference type="PANTHER" id="PTHR33406:SF13">
    <property type="entry name" value="MEMBRANE PROTEIN YDFJ"/>
    <property type="match status" value="1"/>
</dbReference>
<feature type="transmembrane region" description="Helical" evidence="6">
    <location>
        <begin position="409"/>
        <end position="435"/>
    </location>
</feature>
<feature type="transmembrane region" description="Helical" evidence="6">
    <location>
        <begin position="309"/>
        <end position="329"/>
    </location>
</feature>
<evidence type="ECO:0000259" key="7">
    <source>
        <dbReference type="PROSITE" id="PS50156"/>
    </source>
</evidence>
<keyword evidence="9" id="KW-1185">Reference proteome</keyword>
<feature type="transmembrane region" description="Helical" evidence="6">
    <location>
        <begin position="694"/>
        <end position="713"/>
    </location>
</feature>
<dbReference type="SUPFAM" id="SSF82866">
    <property type="entry name" value="Multidrug efflux transporter AcrB transmembrane domain"/>
    <property type="match status" value="2"/>
</dbReference>
<sequence>MSHAIFHNITRAFQLLVNRHLQWIYRITSAYPRRVVGVALFLLIPAIAVIATTRFEADIFKLFPAQQGPLRLFLDSLEWTGSAKEVYFLLEGEPALLPGEAENLATRLRALQVDGRNAFRKVNYRVYDTSEAASFAEFIGYAVGNPQLFLDPAAAGDYAARFERPALDRALARARTELASQAGMGMRDIIAADPLYLREFILPRLKKGSQALALDPSSPYFLSRDGRVLIMIAEPAQPVQNMAFARKLVAGINEIRRGARVKVSCAGAHLSAVIDEQVMKQNIIACVVSSLFVVLGLFYLTYRRVLPTLLIPLILFYGVVLALGSAGLFLSSISIISFAFTALIIGLGTDYSIHLYDRFYTERSAGRETGEALRLAMVETGHGVFTAATTTALPFLALTVSDVRALFELGLLVGLGVIFSLYATFFFLPPLLLFAEQRFPAASYRPLPRFGLGWVWETCVQRSRRLVAASVLLICLLLIAACFIGFEGELKNLQPRHSEAFLTQEKIEKHLSLSPKQMLVALTGRSPVEVMEQGGRVEKLLAGYQRRGEIVSWSSLGQVLNDRTTQGEVLTSLNRALAAQQPAQAVQGALRENGFAPEAFEPFLAGLAGLLLAQPVDMAAGIERLGRSPLRGVSDRHLVRDSGGYHLLVFINYRGAEFPQQSFLRELAAIDLAARATSADLVSGQLSSAVKKSFFWGFVLGGAMVLFLLLSHFSTLRDIWYALFPVVGGVIAMLGLMVLTGMRLNFMNAMVLVTILGMGSDYGMHIVHRVTAAGADERRDQFVQSGRAILLSALTTIAGFGSLAFTDYGAMSSIGWATNYGVAATALFALVTLPAVICLKLRA</sequence>
<dbReference type="InterPro" id="IPR000731">
    <property type="entry name" value="SSD"/>
</dbReference>
<feature type="transmembrane region" description="Helical" evidence="6">
    <location>
        <begin position="466"/>
        <end position="486"/>
    </location>
</feature>
<name>A5G7I1_GEOUR</name>
<proteinExistence type="predicted"/>
<dbReference type="Gene3D" id="1.20.1640.10">
    <property type="entry name" value="Multidrug efflux transporter AcrB transmembrane domain"/>
    <property type="match status" value="2"/>
</dbReference>
<feature type="transmembrane region" description="Helical" evidence="6">
    <location>
        <begin position="746"/>
        <end position="767"/>
    </location>
</feature>
<protein>
    <submittedName>
        <fullName evidence="8">Exporter of the RND superfamily-like protein</fullName>
    </submittedName>
</protein>
<evidence type="ECO:0000256" key="1">
    <source>
        <dbReference type="ARBA" id="ARBA00004651"/>
    </source>
</evidence>
<keyword evidence="4 6" id="KW-1133">Transmembrane helix</keyword>
<dbReference type="RefSeq" id="WP_011940404.1">
    <property type="nucleotide sequence ID" value="NC_009483.1"/>
</dbReference>
<keyword evidence="5 6" id="KW-0472">Membrane</keyword>
<dbReference type="InterPro" id="IPR050545">
    <property type="entry name" value="Mycobact_MmpL"/>
</dbReference>
<dbReference type="GO" id="GO:0005886">
    <property type="term" value="C:plasma membrane"/>
    <property type="evidence" value="ECO:0007669"/>
    <property type="project" value="UniProtKB-SubCell"/>
</dbReference>
<dbReference type="HOGENOM" id="CLU_017576_1_0_7"/>
<dbReference type="PROSITE" id="PS50156">
    <property type="entry name" value="SSD"/>
    <property type="match status" value="1"/>
</dbReference>
<feature type="transmembrane region" description="Helical" evidence="6">
    <location>
        <begin position="788"/>
        <end position="805"/>
    </location>
</feature>
<evidence type="ECO:0000256" key="2">
    <source>
        <dbReference type="ARBA" id="ARBA00022475"/>
    </source>
</evidence>
<evidence type="ECO:0000313" key="9">
    <source>
        <dbReference type="Proteomes" id="UP000006695"/>
    </source>
</evidence>
<dbReference type="STRING" id="351605.Gura_3595"/>
<feature type="transmembrane region" description="Helical" evidence="6">
    <location>
        <begin position="720"/>
        <end position="740"/>
    </location>
</feature>
<dbReference type="OrthoDB" id="9780358at2"/>
<comment type="subcellular location">
    <subcellularLocation>
        <location evidence="1">Cell membrane</location>
        <topology evidence="1">Multi-pass membrane protein</topology>
    </subcellularLocation>
</comment>
<accession>A5G7I1</accession>
<dbReference type="AlphaFoldDB" id="A5G7I1"/>
<evidence type="ECO:0000256" key="6">
    <source>
        <dbReference type="SAM" id="Phobius"/>
    </source>
</evidence>
<keyword evidence="3 6" id="KW-0812">Transmembrane</keyword>
<dbReference type="InterPro" id="IPR004869">
    <property type="entry name" value="MMPL_dom"/>
</dbReference>